<evidence type="ECO:0000313" key="2">
    <source>
        <dbReference type="EMBL" id="GAN03465.1"/>
    </source>
</evidence>
<dbReference type="AlphaFoldDB" id="A0A0C9LT72"/>
<dbReference type="Proteomes" id="UP000053815">
    <property type="component" value="Unassembled WGS sequence"/>
</dbReference>
<evidence type="ECO:0000256" key="1">
    <source>
        <dbReference type="SAM" id="Phobius"/>
    </source>
</evidence>
<sequence length="94" mass="9625">MKNATSIDGMEESAICCCCLPAALVLHSFGKFVLSVVATSVAVLAAVADVVAHLLSGYCTYLVLTSAAAIVTRLLSWCCSSLLVLVAAAGVVNY</sequence>
<keyword evidence="3" id="KW-1185">Reference proteome</keyword>
<protein>
    <submittedName>
        <fullName evidence="2">Uncharacterized protein</fullName>
    </submittedName>
</protein>
<organism evidence="2">
    <name type="scientific">Mucor ambiguus</name>
    <dbReference type="NCBI Taxonomy" id="91626"/>
    <lineage>
        <taxon>Eukaryota</taxon>
        <taxon>Fungi</taxon>
        <taxon>Fungi incertae sedis</taxon>
        <taxon>Mucoromycota</taxon>
        <taxon>Mucoromycotina</taxon>
        <taxon>Mucoromycetes</taxon>
        <taxon>Mucorales</taxon>
        <taxon>Mucorineae</taxon>
        <taxon>Mucoraceae</taxon>
        <taxon>Mucor</taxon>
    </lineage>
</organism>
<dbReference type="EMBL" id="DF836330">
    <property type="protein sequence ID" value="GAN03465.1"/>
    <property type="molecule type" value="Genomic_DNA"/>
</dbReference>
<proteinExistence type="predicted"/>
<keyword evidence="1" id="KW-0472">Membrane</keyword>
<feature type="transmembrane region" description="Helical" evidence="1">
    <location>
        <begin position="61"/>
        <end position="92"/>
    </location>
</feature>
<evidence type="ECO:0000313" key="3">
    <source>
        <dbReference type="Proteomes" id="UP000053815"/>
    </source>
</evidence>
<keyword evidence="1" id="KW-0812">Transmembrane</keyword>
<gene>
    <name evidence="2" type="ORF">MAM1_0041c02918</name>
</gene>
<reference evidence="2" key="1">
    <citation type="submission" date="2014-09" db="EMBL/GenBank/DDBJ databases">
        <title>Draft genome sequence of an oleaginous Mucoromycotina fungus Mucor ambiguus NBRC6742.</title>
        <authorList>
            <person name="Takeda I."/>
            <person name="Yamane N."/>
            <person name="Morita T."/>
            <person name="Tamano K."/>
            <person name="Machida M."/>
            <person name="Baker S."/>
            <person name="Koike H."/>
        </authorList>
    </citation>
    <scope>NUCLEOTIDE SEQUENCE</scope>
    <source>
        <strain evidence="2">NBRC 6742</strain>
    </source>
</reference>
<name>A0A0C9LT72_9FUNG</name>
<feature type="transmembrane region" description="Helical" evidence="1">
    <location>
        <begin position="32"/>
        <end position="55"/>
    </location>
</feature>
<accession>A0A0C9LT72</accession>
<keyword evidence="1" id="KW-1133">Transmembrane helix</keyword>